<gene>
    <name evidence="1" type="ORF">G3I71_44840</name>
</gene>
<name>A0A6B3C8I8_9ACTN</name>
<proteinExistence type="predicted"/>
<accession>A0A6B3C8I8</accession>
<dbReference type="EMBL" id="JAAGLU010000139">
    <property type="protein sequence ID" value="NEC92712.1"/>
    <property type="molecule type" value="Genomic_DNA"/>
</dbReference>
<protein>
    <submittedName>
        <fullName evidence="1">Uncharacterized protein</fullName>
    </submittedName>
</protein>
<dbReference type="AlphaFoldDB" id="A0A6B3C8I8"/>
<organism evidence="1">
    <name type="scientific">Streptomyces sp. SID12501</name>
    <dbReference type="NCBI Taxonomy" id="2706042"/>
    <lineage>
        <taxon>Bacteria</taxon>
        <taxon>Bacillati</taxon>
        <taxon>Actinomycetota</taxon>
        <taxon>Actinomycetes</taxon>
        <taxon>Kitasatosporales</taxon>
        <taxon>Streptomycetaceae</taxon>
        <taxon>Streptomyces</taxon>
    </lineage>
</organism>
<evidence type="ECO:0000313" key="1">
    <source>
        <dbReference type="EMBL" id="NEC92712.1"/>
    </source>
</evidence>
<reference evidence="1" key="1">
    <citation type="submission" date="2020-01" db="EMBL/GenBank/DDBJ databases">
        <title>Insect and environment-associated Actinomycetes.</title>
        <authorList>
            <person name="Currrie C."/>
            <person name="Chevrette M."/>
            <person name="Carlson C."/>
            <person name="Stubbendieck R."/>
            <person name="Wendt-Pienkowski E."/>
        </authorList>
    </citation>
    <scope>NUCLEOTIDE SEQUENCE</scope>
    <source>
        <strain evidence="1">SID12501</strain>
    </source>
</reference>
<sequence length="149" mass="15651">MALQSVGTNGWEARPLQSKASVSVATGALSATQVLDLAVKAAAAVDDPSGWLRTGERGSSKVSFAVRDMTRDGTEPVLFFDAEVDRAVGRVTVRTLITSYVTRSSGVSALLPVSKRKVAGFSTYRAFMDGYAKLLKEADPAASVSFSGT</sequence>
<comment type="caution">
    <text evidence="1">The sequence shown here is derived from an EMBL/GenBank/DDBJ whole genome shotgun (WGS) entry which is preliminary data.</text>
</comment>